<dbReference type="InterPro" id="IPR036271">
    <property type="entry name" value="Tet_transcr_reg_TetR-rel_C_sf"/>
</dbReference>
<dbReference type="Pfam" id="PF00440">
    <property type="entry name" value="TetR_N"/>
    <property type="match status" value="1"/>
</dbReference>
<feature type="DNA-binding region" description="H-T-H motif" evidence="2">
    <location>
        <begin position="30"/>
        <end position="49"/>
    </location>
</feature>
<feature type="domain" description="HTH tetR-type" evidence="3">
    <location>
        <begin position="7"/>
        <end position="67"/>
    </location>
</feature>
<accession>A0A558GLS2</accession>
<dbReference type="AlphaFoldDB" id="A0A558GLS2"/>
<evidence type="ECO:0000313" key="4">
    <source>
        <dbReference type="EMBL" id="TVU57854.1"/>
    </source>
</evidence>
<proteinExistence type="predicted"/>
<organism evidence="4 5">
    <name type="scientific">Paenarthrobacter nitroguajacolicus</name>
    <name type="common">Arthrobacter nitroguajacolicus</name>
    <dbReference type="NCBI Taxonomy" id="211146"/>
    <lineage>
        <taxon>Bacteria</taxon>
        <taxon>Bacillati</taxon>
        <taxon>Actinomycetota</taxon>
        <taxon>Actinomycetes</taxon>
        <taxon>Micrococcales</taxon>
        <taxon>Micrococcaceae</taxon>
        <taxon>Paenarthrobacter</taxon>
    </lineage>
</organism>
<evidence type="ECO:0000313" key="5">
    <source>
        <dbReference type="Proteomes" id="UP000316500"/>
    </source>
</evidence>
<dbReference type="GO" id="GO:0003677">
    <property type="term" value="F:DNA binding"/>
    <property type="evidence" value="ECO:0007669"/>
    <property type="project" value="UniProtKB-UniRule"/>
</dbReference>
<dbReference type="RefSeq" id="WP_144653379.1">
    <property type="nucleotide sequence ID" value="NZ_VNFK01000034.1"/>
</dbReference>
<evidence type="ECO:0000259" key="3">
    <source>
        <dbReference type="PROSITE" id="PS50977"/>
    </source>
</evidence>
<reference evidence="4 5" key="1">
    <citation type="submission" date="2019-07" db="EMBL/GenBank/DDBJ databases">
        <title>Diversity of Bacteria from Kongsfjorden, Arctic.</title>
        <authorList>
            <person name="Yu Y."/>
        </authorList>
    </citation>
    <scope>NUCLEOTIDE SEQUENCE [LARGE SCALE GENOMIC DNA]</scope>
    <source>
        <strain evidence="4 5">SM1928</strain>
    </source>
</reference>
<dbReference type="SUPFAM" id="SSF48498">
    <property type="entry name" value="Tetracyclin repressor-like, C-terminal domain"/>
    <property type="match status" value="1"/>
</dbReference>
<keyword evidence="1 2" id="KW-0238">DNA-binding</keyword>
<dbReference type="EMBL" id="VNFK01000034">
    <property type="protein sequence ID" value="TVU57854.1"/>
    <property type="molecule type" value="Genomic_DNA"/>
</dbReference>
<dbReference type="Gene3D" id="1.10.357.10">
    <property type="entry name" value="Tetracycline Repressor, domain 2"/>
    <property type="match status" value="1"/>
</dbReference>
<evidence type="ECO:0000256" key="2">
    <source>
        <dbReference type="PROSITE-ProRule" id="PRU00335"/>
    </source>
</evidence>
<gene>
    <name evidence="4" type="ORF">FQP90_22770</name>
</gene>
<dbReference type="SUPFAM" id="SSF46689">
    <property type="entry name" value="Homeodomain-like"/>
    <property type="match status" value="1"/>
</dbReference>
<name>A0A558GLS2_PAENT</name>
<dbReference type="PROSITE" id="PS50977">
    <property type="entry name" value="HTH_TETR_2"/>
    <property type="match status" value="1"/>
</dbReference>
<dbReference type="OrthoDB" id="9816296at2"/>
<evidence type="ECO:0000256" key="1">
    <source>
        <dbReference type="ARBA" id="ARBA00023125"/>
    </source>
</evidence>
<comment type="caution">
    <text evidence="4">The sequence shown here is derived from an EMBL/GenBank/DDBJ whole genome shotgun (WGS) entry which is preliminary data.</text>
</comment>
<sequence length="204" mass="21817">MTESKGALRKVALLDAAEDVLVTKGNANAAMRDFAAAAGVRIGHLQHYFPTRADLIRAVLERTLERSLRRLAEVAGLDLAPGAAGSLSRDDSHRLLTALLQEHSSLADVKIHLEIWALAASDEQAANALRAFYAQYAGHVQGVVRRGRLELPEPEVAGIAAAIVSLFEGAAVTRSDVAGLRTGEADQTIIRTAQWLIHGQEASQ</sequence>
<dbReference type="InterPro" id="IPR001647">
    <property type="entry name" value="HTH_TetR"/>
</dbReference>
<dbReference type="InterPro" id="IPR009057">
    <property type="entry name" value="Homeodomain-like_sf"/>
</dbReference>
<dbReference type="Proteomes" id="UP000316500">
    <property type="component" value="Unassembled WGS sequence"/>
</dbReference>
<protein>
    <submittedName>
        <fullName evidence="4">TetR/AcrR family transcriptional regulator</fullName>
    </submittedName>
</protein>